<evidence type="ECO:0000313" key="1">
    <source>
        <dbReference type="EMBL" id="MBY87028.1"/>
    </source>
</evidence>
<organism evidence="1">
    <name type="scientific">Sipha flava</name>
    <name type="common">yellow sugarcane aphid</name>
    <dbReference type="NCBI Taxonomy" id="143950"/>
    <lineage>
        <taxon>Eukaryota</taxon>
        <taxon>Metazoa</taxon>
        <taxon>Ecdysozoa</taxon>
        <taxon>Arthropoda</taxon>
        <taxon>Hexapoda</taxon>
        <taxon>Insecta</taxon>
        <taxon>Pterygota</taxon>
        <taxon>Neoptera</taxon>
        <taxon>Paraneoptera</taxon>
        <taxon>Hemiptera</taxon>
        <taxon>Sternorrhyncha</taxon>
        <taxon>Aphidomorpha</taxon>
        <taxon>Aphidoidea</taxon>
        <taxon>Aphididae</taxon>
        <taxon>Sipha</taxon>
    </lineage>
</organism>
<sequence>MENFTNLLNSAEFVGFVKNDATTDSEMNDLMLNDDLINLYKFINSIKRRLFLSRIYRKRILLVFQNKNQKVFYTKNTTIPSPNYVNIIFGIILPHRHHG</sequence>
<dbReference type="AlphaFoldDB" id="A0A2S2RAN1"/>
<gene>
    <name evidence="1" type="ORF">g.759</name>
</gene>
<proteinExistence type="predicted"/>
<protein>
    <submittedName>
        <fullName evidence="1">Uncharacterized protein</fullName>
    </submittedName>
</protein>
<reference evidence="1" key="1">
    <citation type="submission" date="2018-04" db="EMBL/GenBank/DDBJ databases">
        <title>Transcriptome assembly of Sipha flava.</title>
        <authorList>
            <person name="Scully E.D."/>
            <person name="Geib S.M."/>
            <person name="Palmer N.A."/>
            <person name="Koch K."/>
            <person name="Bradshaw J."/>
            <person name="Heng-Moss T."/>
            <person name="Sarath G."/>
        </authorList>
    </citation>
    <scope>NUCLEOTIDE SEQUENCE</scope>
</reference>
<accession>A0A2S2RAN1</accession>
<dbReference type="EMBL" id="GGMS01017825">
    <property type="protein sequence ID" value="MBY87028.1"/>
    <property type="molecule type" value="Transcribed_RNA"/>
</dbReference>
<name>A0A2S2RAN1_9HEMI</name>